<organism evidence="4 5">
    <name type="scientific">Trichosporon asahii var. asahii (strain CBS 8904)</name>
    <name type="common">Yeast</name>
    <dbReference type="NCBI Taxonomy" id="1220162"/>
    <lineage>
        <taxon>Eukaryota</taxon>
        <taxon>Fungi</taxon>
        <taxon>Dikarya</taxon>
        <taxon>Basidiomycota</taxon>
        <taxon>Agaricomycotina</taxon>
        <taxon>Tremellomycetes</taxon>
        <taxon>Trichosporonales</taxon>
        <taxon>Trichosporonaceae</taxon>
        <taxon>Trichosporon</taxon>
    </lineage>
</organism>
<keyword evidence="2" id="KW-0560">Oxidoreductase</keyword>
<dbReference type="Gene3D" id="3.40.718.10">
    <property type="entry name" value="Isopropylmalate Dehydrogenase"/>
    <property type="match status" value="1"/>
</dbReference>
<dbReference type="STRING" id="1220162.K1VRR1"/>
<evidence type="ECO:0000256" key="1">
    <source>
        <dbReference type="ARBA" id="ARBA00007769"/>
    </source>
</evidence>
<evidence type="ECO:0000313" key="4">
    <source>
        <dbReference type="EMBL" id="EKD03281.1"/>
    </source>
</evidence>
<dbReference type="PANTHER" id="PTHR11835:SF34">
    <property type="entry name" value="ISOCITRATE DEHYDROGENASE [NAD] SUBUNIT ALPHA, MITOCHONDRIAL"/>
    <property type="match status" value="1"/>
</dbReference>
<name>K1VRR1_TRIAC</name>
<dbReference type="SUPFAM" id="SSF53659">
    <property type="entry name" value="Isocitrate/Isopropylmalate dehydrogenase-like"/>
    <property type="match status" value="1"/>
</dbReference>
<dbReference type="Proteomes" id="UP000006757">
    <property type="component" value="Unassembled WGS sequence"/>
</dbReference>
<dbReference type="AlphaFoldDB" id="K1VRR1"/>
<evidence type="ECO:0000259" key="3">
    <source>
        <dbReference type="Pfam" id="PF00180"/>
    </source>
</evidence>
<comment type="similarity">
    <text evidence="1">Belongs to the isocitrate and isopropylmalate dehydrogenases family.</text>
</comment>
<sequence>MPPVRAPPRGGRPAGIGPEISEAVKKIYTAAGAPIVWEEVDVTPILKDGKTTLPADAVASVKKNTVALKGPLATPSEYDHDDYLPSFRGALDSS</sequence>
<dbReference type="InterPro" id="IPR024084">
    <property type="entry name" value="IsoPropMal-DH-like_dom"/>
</dbReference>
<evidence type="ECO:0000313" key="5">
    <source>
        <dbReference type="Proteomes" id="UP000006757"/>
    </source>
</evidence>
<dbReference type="Pfam" id="PF00180">
    <property type="entry name" value="Iso_dh"/>
    <property type="match status" value="1"/>
</dbReference>
<dbReference type="GO" id="GO:0005739">
    <property type="term" value="C:mitochondrion"/>
    <property type="evidence" value="ECO:0007669"/>
    <property type="project" value="TreeGrafter"/>
</dbReference>
<proteinExistence type="inferred from homology"/>
<dbReference type="EMBL" id="AMBO01000260">
    <property type="protein sequence ID" value="EKD03281.1"/>
    <property type="molecule type" value="Genomic_DNA"/>
</dbReference>
<accession>K1VRR1</accession>
<dbReference type="GO" id="GO:0006102">
    <property type="term" value="P:isocitrate metabolic process"/>
    <property type="evidence" value="ECO:0007669"/>
    <property type="project" value="TreeGrafter"/>
</dbReference>
<dbReference type="PANTHER" id="PTHR11835">
    <property type="entry name" value="DECARBOXYLATING DEHYDROGENASES-ISOCITRATE, ISOPROPYLMALATE, TARTRATE"/>
    <property type="match status" value="1"/>
</dbReference>
<dbReference type="GO" id="GO:0006099">
    <property type="term" value="P:tricarboxylic acid cycle"/>
    <property type="evidence" value="ECO:0007669"/>
    <property type="project" value="TreeGrafter"/>
</dbReference>
<reference evidence="4 5" key="1">
    <citation type="journal article" date="2012" name="Eukaryot. Cell">
        <title>Genome sequence of the Trichosporon asahii environmental strain CBS 8904.</title>
        <authorList>
            <person name="Yang R.Y."/>
            <person name="Li H.T."/>
            <person name="Zhu H."/>
            <person name="Zhou G.P."/>
            <person name="Wang M."/>
            <person name="Wang L."/>
        </authorList>
    </citation>
    <scope>NUCLEOTIDE SEQUENCE [LARGE SCALE GENOMIC DNA]</scope>
    <source>
        <strain evidence="4 5">CBS 8904</strain>
    </source>
</reference>
<protein>
    <submittedName>
        <fullName evidence="4">Isocitrate dehydrogenase</fullName>
    </submittedName>
</protein>
<dbReference type="HOGENOM" id="CLU_2387727_0_0_1"/>
<dbReference type="InParanoid" id="K1VRR1"/>
<feature type="domain" description="Isopropylmalate dehydrogenase-like" evidence="3">
    <location>
        <begin position="15"/>
        <end position="79"/>
    </location>
</feature>
<gene>
    <name evidence="4" type="ORF">A1Q2_02391</name>
</gene>
<dbReference type="eggNOG" id="KOG0785">
    <property type="taxonomic scope" value="Eukaryota"/>
</dbReference>
<keyword evidence="5" id="KW-1185">Reference proteome</keyword>
<dbReference type="GO" id="GO:0004449">
    <property type="term" value="F:isocitrate dehydrogenase (NAD+) activity"/>
    <property type="evidence" value="ECO:0007669"/>
    <property type="project" value="TreeGrafter"/>
</dbReference>
<evidence type="ECO:0000256" key="2">
    <source>
        <dbReference type="ARBA" id="ARBA00023002"/>
    </source>
</evidence>
<comment type="caution">
    <text evidence="4">The sequence shown here is derived from an EMBL/GenBank/DDBJ whole genome shotgun (WGS) entry which is preliminary data.</text>
</comment>